<proteinExistence type="inferred from homology"/>
<evidence type="ECO:0000313" key="10">
    <source>
        <dbReference type="EMBL" id="CAB5030088.1"/>
    </source>
</evidence>
<dbReference type="PANTHER" id="PTHR43133:SF8">
    <property type="entry name" value="RNA POLYMERASE SIGMA FACTOR HI_1459-RELATED"/>
    <property type="match status" value="1"/>
</dbReference>
<dbReference type="GO" id="GO:0006352">
    <property type="term" value="P:DNA-templated transcription initiation"/>
    <property type="evidence" value="ECO:0007669"/>
    <property type="project" value="InterPro"/>
</dbReference>
<sequence length="188" mass="21424">MSDEQENEGTSRAVDLEHERLIARDPHAWEAFYERNYSAMVAYAQRRLPSIDDARDAVGDAMTRVVDGLQRMDESGASPEAWSYGVLRHVVLDYQRKMYRKRQVKTQREISSPEPFERLIASEEHDAVRAAFELLPERDREVLELRVVAGLSADEVANVLKMKPGAVRMAQARALERLRGLLESEGTP</sequence>
<evidence type="ECO:0000313" key="9">
    <source>
        <dbReference type="EMBL" id="CAB4862739.1"/>
    </source>
</evidence>
<evidence type="ECO:0000256" key="2">
    <source>
        <dbReference type="ARBA" id="ARBA00023015"/>
    </source>
</evidence>
<dbReference type="PANTHER" id="PTHR43133">
    <property type="entry name" value="RNA POLYMERASE ECF-TYPE SIGMA FACTO"/>
    <property type="match status" value="1"/>
</dbReference>
<dbReference type="EMBL" id="CAFBLT010000001">
    <property type="protein sequence ID" value="CAB4862739.1"/>
    <property type="molecule type" value="Genomic_DNA"/>
</dbReference>
<dbReference type="InterPro" id="IPR013249">
    <property type="entry name" value="RNA_pol_sigma70_r4_t2"/>
</dbReference>
<dbReference type="InterPro" id="IPR039425">
    <property type="entry name" value="RNA_pol_sigma-70-like"/>
</dbReference>
<keyword evidence="3" id="KW-0731">Sigma factor</keyword>
<evidence type="ECO:0000259" key="7">
    <source>
        <dbReference type="Pfam" id="PF08281"/>
    </source>
</evidence>
<dbReference type="GO" id="GO:0016987">
    <property type="term" value="F:sigma factor activity"/>
    <property type="evidence" value="ECO:0007669"/>
    <property type="project" value="UniProtKB-KW"/>
</dbReference>
<dbReference type="SUPFAM" id="SSF88659">
    <property type="entry name" value="Sigma3 and sigma4 domains of RNA polymerase sigma factors"/>
    <property type="match status" value="1"/>
</dbReference>
<feature type="domain" description="RNA polymerase sigma-70 region 2" evidence="6">
    <location>
        <begin position="32"/>
        <end position="97"/>
    </location>
</feature>
<evidence type="ECO:0000256" key="3">
    <source>
        <dbReference type="ARBA" id="ARBA00023082"/>
    </source>
</evidence>
<reference evidence="9" key="1">
    <citation type="submission" date="2020-05" db="EMBL/GenBank/DDBJ databases">
        <authorList>
            <person name="Chiriac C."/>
            <person name="Salcher M."/>
            <person name="Ghai R."/>
            <person name="Kavagutti S V."/>
        </authorList>
    </citation>
    <scope>NUCLEOTIDE SEQUENCE</scope>
</reference>
<dbReference type="InterPro" id="IPR014284">
    <property type="entry name" value="RNA_pol_sigma-70_dom"/>
</dbReference>
<dbReference type="Gene3D" id="1.10.10.10">
    <property type="entry name" value="Winged helix-like DNA-binding domain superfamily/Winged helix DNA-binding domain"/>
    <property type="match status" value="1"/>
</dbReference>
<dbReference type="Gene3D" id="1.10.1740.10">
    <property type="match status" value="1"/>
</dbReference>
<dbReference type="NCBIfam" id="TIGR02937">
    <property type="entry name" value="sigma70-ECF"/>
    <property type="match status" value="1"/>
</dbReference>
<dbReference type="Pfam" id="PF04542">
    <property type="entry name" value="Sigma70_r2"/>
    <property type="match status" value="1"/>
</dbReference>
<dbReference type="InterPro" id="IPR013324">
    <property type="entry name" value="RNA_pol_sigma_r3/r4-like"/>
</dbReference>
<dbReference type="EMBL" id="CAFABE010000055">
    <property type="protein sequence ID" value="CAB4830922.1"/>
    <property type="molecule type" value="Genomic_DNA"/>
</dbReference>
<dbReference type="GO" id="GO:0003677">
    <property type="term" value="F:DNA binding"/>
    <property type="evidence" value="ECO:0007669"/>
    <property type="project" value="UniProtKB-KW"/>
</dbReference>
<name>A0A6J7D2W5_9ZZZZ</name>
<protein>
    <submittedName>
        <fullName evidence="9">Unannotated protein</fullName>
    </submittedName>
</protein>
<dbReference type="EMBL" id="CAFBPM010000019">
    <property type="protein sequence ID" value="CAB5030088.1"/>
    <property type="molecule type" value="Genomic_DNA"/>
</dbReference>
<feature type="domain" description="RNA polymerase sigma factor 70 region 4 type 2" evidence="7">
    <location>
        <begin position="126"/>
        <end position="178"/>
    </location>
</feature>
<dbReference type="InterPro" id="IPR036388">
    <property type="entry name" value="WH-like_DNA-bd_sf"/>
</dbReference>
<organism evidence="9">
    <name type="scientific">freshwater metagenome</name>
    <dbReference type="NCBI Taxonomy" id="449393"/>
    <lineage>
        <taxon>unclassified sequences</taxon>
        <taxon>metagenomes</taxon>
        <taxon>ecological metagenomes</taxon>
    </lineage>
</organism>
<dbReference type="InterPro" id="IPR013325">
    <property type="entry name" value="RNA_pol_sigma_r2"/>
</dbReference>
<dbReference type="CDD" id="cd06171">
    <property type="entry name" value="Sigma70_r4"/>
    <property type="match status" value="1"/>
</dbReference>
<comment type="similarity">
    <text evidence="1">Belongs to the sigma-70 factor family. ECF subfamily.</text>
</comment>
<dbReference type="InterPro" id="IPR007627">
    <property type="entry name" value="RNA_pol_sigma70_r2"/>
</dbReference>
<keyword evidence="2" id="KW-0805">Transcription regulation</keyword>
<dbReference type="Pfam" id="PF08281">
    <property type="entry name" value="Sigma70_r4_2"/>
    <property type="match status" value="1"/>
</dbReference>
<accession>A0A6J7D2W5</accession>
<dbReference type="AlphaFoldDB" id="A0A6J7D2W5"/>
<evidence type="ECO:0000259" key="6">
    <source>
        <dbReference type="Pfam" id="PF04542"/>
    </source>
</evidence>
<evidence type="ECO:0000256" key="1">
    <source>
        <dbReference type="ARBA" id="ARBA00010641"/>
    </source>
</evidence>
<keyword evidence="5" id="KW-0804">Transcription</keyword>
<evidence type="ECO:0000256" key="4">
    <source>
        <dbReference type="ARBA" id="ARBA00023125"/>
    </source>
</evidence>
<evidence type="ECO:0000256" key="5">
    <source>
        <dbReference type="ARBA" id="ARBA00023163"/>
    </source>
</evidence>
<gene>
    <name evidence="8" type="ORF">UFOPK3164_01168</name>
    <name evidence="9" type="ORF">UFOPK3427_00291</name>
    <name evidence="10" type="ORF">UFOPK4112_01548</name>
</gene>
<dbReference type="SUPFAM" id="SSF88946">
    <property type="entry name" value="Sigma2 domain of RNA polymerase sigma factors"/>
    <property type="match status" value="1"/>
</dbReference>
<evidence type="ECO:0000313" key="8">
    <source>
        <dbReference type="EMBL" id="CAB4830922.1"/>
    </source>
</evidence>
<keyword evidence="4" id="KW-0238">DNA-binding</keyword>